<evidence type="ECO:0000259" key="1">
    <source>
        <dbReference type="PROSITE" id="PS51053"/>
    </source>
</evidence>
<dbReference type="InterPro" id="IPR009263">
    <property type="entry name" value="SERTA_dom"/>
</dbReference>
<organism evidence="2 3">
    <name type="scientific">Denticeps clupeoides</name>
    <name type="common">denticle herring</name>
    <dbReference type="NCBI Taxonomy" id="299321"/>
    <lineage>
        <taxon>Eukaryota</taxon>
        <taxon>Metazoa</taxon>
        <taxon>Chordata</taxon>
        <taxon>Craniata</taxon>
        <taxon>Vertebrata</taxon>
        <taxon>Euteleostomi</taxon>
        <taxon>Actinopterygii</taxon>
        <taxon>Neopterygii</taxon>
        <taxon>Teleostei</taxon>
        <taxon>Clupei</taxon>
        <taxon>Clupeiformes</taxon>
        <taxon>Denticipitoidei</taxon>
        <taxon>Denticipitidae</taxon>
        <taxon>Denticeps</taxon>
    </lineage>
</organism>
<reference evidence="2" key="2">
    <citation type="submission" date="2025-08" db="UniProtKB">
        <authorList>
            <consortium name="Ensembl"/>
        </authorList>
    </citation>
    <scope>IDENTIFICATION</scope>
</reference>
<accession>A0AAY4E759</accession>
<dbReference type="GO" id="GO:0005634">
    <property type="term" value="C:nucleus"/>
    <property type="evidence" value="ECO:0007669"/>
    <property type="project" value="TreeGrafter"/>
</dbReference>
<evidence type="ECO:0000313" key="2">
    <source>
        <dbReference type="Ensembl" id="ENSDCDP00010053552.1"/>
    </source>
</evidence>
<dbReference type="PROSITE" id="PS51053">
    <property type="entry name" value="SERTA"/>
    <property type="match status" value="1"/>
</dbReference>
<protein>
    <recommendedName>
        <fullName evidence="1">SERTA domain-containing protein</fullName>
    </recommendedName>
</protein>
<dbReference type="Proteomes" id="UP000694580">
    <property type="component" value="Chromosome 19"/>
</dbReference>
<dbReference type="AlphaFoldDB" id="A0AAY4E759"/>
<keyword evidence="3" id="KW-1185">Reference proteome</keyword>
<reference evidence="2" key="3">
    <citation type="submission" date="2025-09" db="UniProtKB">
        <authorList>
            <consortium name="Ensembl"/>
        </authorList>
    </citation>
    <scope>IDENTIFICATION</scope>
</reference>
<dbReference type="Ensembl" id="ENSDCDT00010064058.1">
    <property type="protein sequence ID" value="ENSDCDP00010053552.1"/>
    <property type="gene ID" value="ENSDCDG00010031083.1"/>
</dbReference>
<proteinExistence type="predicted"/>
<dbReference type="InterPro" id="IPR052262">
    <property type="entry name" value="E2F-SERTA_domain_protein"/>
</dbReference>
<reference evidence="2 3" key="1">
    <citation type="submission" date="2020-06" db="EMBL/GenBank/DDBJ databases">
        <authorList>
            <consortium name="Wellcome Sanger Institute Data Sharing"/>
        </authorList>
    </citation>
    <scope>NUCLEOTIDE SEQUENCE [LARGE SCALE GENOMIC DNA]</scope>
</reference>
<dbReference type="PANTHER" id="PTHR16277">
    <property type="entry name" value="CELL DIVISION CYCLE ASSOCIATED PROTEIN 4/SERTA DOMAIN-CONTAINING PROTEIN 2"/>
    <property type="match status" value="1"/>
</dbReference>
<feature type="domain" description="SERTA" evidence="1">
    <location>
        <begin position="20"/>
        <end position="67"/>
    </location>
</feature>
<dbReference type="PANTHER" id="PTHR16277:SF13">
    <property type="entry name" value="SERTA DOMAIN-CONTAINING PROTEIN 3"/>
    <property type="match status" value="1"/>
</dbReference>
<dbReference type="GeneTree" id="ENSGT01030000235127"/>
<sequence length="218" mass="23975">MTLGQKRKLPSDADGHGAWWDHQRQSVLDISLDKFQRDQALVEPSLRRSVLISNTLRQIQSEDLALIRSLPNPEGSLGDEWMSGSSEEDVSLSTAISSILKELDGAVEGGGLEATPPHRMPLGSIENLPVFEHGAKRDPWKASRPSEDVDISHYAVPQSLAQERLVLDIHTSALEPEGSQELVKFLPLPICSPYSCSSGASVKELHELEHIMEILVES</sequence>
<dbReference type="Pfam" id="PF06031">
    <property type="entry name" value="SERTA"/>
    <property type="match status" value="1"/>
</dbReference>
<name>A0AAY4E759_9TELE</name>
<evidence type="ECO:0000313" key="3">
    <source>
        <dbReference type="Proteomes" id="UP000694580"/>
    </source>
</evidence>